<dbReference type="EMBL" id="AMZH03004655">
    <property type="protein sequence ID" value="RRT68557.1"/>
    <property type="molecule type" value="Genomic_DNA"/>
</dbReference>
<accession>A0A426ZX70</accession>
<name>A0A426ZX70_ENSVE</name>
<dbReference type="AlphaFoldDB" id="A0A426ZX70"/>
<dbReference type="Proteomes" id="UP000287651">
    <property type="component" value="Unassembled WGS sequence"/>
</dbReference>
<organism evidence="1 2">
    <name type="scientific">Ensete ventricosum</name>
    <name type="common">Abyssinian banana</name>
    <name type="synonym">Musa ensete</name>
    <dbReference type="NCBI Taxonomy" id="4639"/>
    <lineage>
        <taxon>Eukaryota</taxon>
        <taxon>Viridiplantae</taxon>
        <taxon>Streptophyta</taxon>
        <taxon>Embryophyta</taxon>
        <taxon>Tracheophyta</taxon>
        <taxon>Spermatophyta</taxon>
        <taxon>Magnoliopsida</taxon>
        <taxon>Liliopsida</taxon>
        <taxon>Zingiberales</taxon>
        <taxon>Musaceae</taxon>
        <taxon>Ensete</taxon>
    </lineage>
</organism>
<dbReference type="PANTHER" id="PTHR35687">
    <property type="entry name" value="OS07G0516700 PROTEIN"/>
    <property type="match status" value="1"/>
</dbReference>
<protein>
    <submittedName>
        <fullName evidence="1">Uncharacterized protein</fullName>
    </submittedName>
</protein>
<gene>
    <name evidence="1" type="ORF">B296_00007289</name>
</gene>
<dbReference type="PANTHER" id="PTHR35687:SF1">
    <property type="entry name" value="OS07G0516700 PROTEIN"/>
    <property type="match status" value="1"/>
</dbReference>
<proteinExistence type="predicted"/>
<reference evidence="1 2" key="1">
    <citation type="journal article" date="2014" name="Agronomy (Basel)">
        <title>A Draft Genome Sequence for Ensete ventricosum, the Drought-Tolerant Tree Against Hunger.</title>
        <authorList>
            <person name="Harrison J."/>
            <person name="Moore K.A."/>
            <person name="Paszkiewicz K."/>
            <person name="Jones T."/>
            <person name="Grant M."/>
            <person name="Ambacheew D."/>
            <person name="Muzemil S."/>
            <person name="Studholme D.J."/>
        </authorList>
    </citation>
    <scope>NUCLEOTIDE SEQUENCE [LARGE SCALE GENOMIC DNA]</scope>
</reference>
<evidence type="ECO:0000313" key="1">
    <source>
        <dbReference type="EMBL" id="RRT68557.1"/>
    </source>
</evidence>
<evidence type="ECO:0000313" key="2">
    <source>
        <dbReference type="Proteomes" id="UP000287651"/>
    </source>
</evidence>
<comment type="caution">
    <text evidence="1">The sequence shown here is derived from an EMBL/GenBank/DDBJ whole genome shotgun (WGS) entry which is preliminary data.</text>
</comment>
<sequence length="94" mass="11538">MGFLRTHHSYSRIDNEDAEERQHLKARFLIDKVLEEAESEQRRRSSSKLKVCRLKRRIGLRLKRLRVFISRTRLCVHRQVMKQFRHLRLLRVTN</sequence>